<proteinExistence type="predicted"/>
<feature type="signal peptide" evidence="1">
    <location>
        <begin position="1"/>
        <end position="22"/>
    </location>
</feature>
<dbReference type="Pfam" id="PF10670">
    <property type="entry name" value="DUF4198"/>
    <property type="match status" value="1"/>
</dbReference>
<name>Q2CHU4_OCEGH</name>
<keyword evidence="1" id="KW-0732">Signal</keyword>
<dbReference type="Proteomes" id="UP000003635">
    <property type="component" value="Unassembled WGS sequence"/>
</dbReference>
<protein>
    <recommendedName>
        <fullName evidence="4">ABC-type Co2+ transport system, periplasmic component</fullName>
    </recommendedName>
</protein>
<dbReference type="eggNOG" id="COG5266">
    <property type="taxonomic scope" value="Bacteria"/>
</dbReference>
<evidence type="ECO:0000313" key="2">
    <source>
        <dbReference type="EMBL" id="EAR52200.1"/>
    </source>
</evidence>
<evidence type="ECO:0000313" key="3">
    <source>
        <dbReference type="Proteomes" id="UP000003635"/>
    </source>
</evidence>
<gene>
    <name evidence="2" type="ORF">OG2516_02149</name>
</gene>
<reference evidence="2 3" key="1">
    <citation type="journal article" date="2010" name="J. Bacteriol.">
        <title>Genome sequences of Oceanicola granulosus HTCC2516(T) and Oceanicola batsensis HTCC2597(TDelta).</title>
        <authorList>
            <person name="Thrash J.C."/>
            <person name="Cho J.C."/>
            <person name="Vergin K.L."/>
            <person name="Giovannoni S.J."/>
        </authorList>
    </citation>
    <scope>NUCLEOTIDE SEQUENCE [LARGE SCALE GENOMIC DNA]</scope>
    <source>
        <strain evidence="3">ATCC BAA-861 / DSM 15982 / KCTC 12143 / HTCC2516</strain>
    </source>
</reference>
<accession>Q2CHU4</accession>
<organism evidence="2 3">
    <name type="scientific">Oceanicola granulosus (strain ATCC BAA-861 / DSM 15982 / KCTC 12143 / HTCC2516)</name>
    <dbReference type="NCBI Taxonomy" id="314256"/>
    <lineage>
        <taxon>Bacteria</taxon>
        <taxon>Pseudomonadati</taxon>
        <taxon>Pseudomonadota</taxon>
        <taxon>Alphaproteobacteria</taxon>
        <taxon>Rhodobacterales</taxon>
        <taxon>Roseobacteraceae</taxon>
        <taxon>Oceanicola</taxon>
    </lineage>
</organism>
<evidence type="ECO:0000256" key="1">
    <source>
        <dbReference type="SAM" id="SignalP"/>
    </source>
</evidence>
<feature type="chain" id="PRO_5004207282" description="ABC-type Co2+ transport system, periplasmic component" evidence="1">
    <location>
        <begin position="23"/>
        <end position="271"/>
    </location>
</feature>
<dbReference type="AlphaFoldDB" id="Q2CHU4"/>
<dbReference type="EMBL" id="AAOT01000005">
    <property type="protein sequence ID" value="EAR52200.1"/>
    <property type="molecule type" value="Genomic_DNA"/>
</dbReference>
<evidence type="ECO:0008006" key="4">
    <source>
        <dbReference type="Google" id="ProtNLM"/>
    </source>
</evidence>
<sequence length="271" mass="29039">MRLALLASGSVALSLLSAPALAHEFWIEPLDYTVAPDGTVEAHLVNGQIFDGPTYAYLPNRFSRFEIFSGGLAAPVEARVGDRPALSLAAPAEGLTVVAYVSTPMNVDYETFEDFMRFVEHKGFEDVPARHAEAGHPMENFREVYTRHAKALVAVGAGDGADSHIGLETEIVALENPYTGDMSDGIDVQVFYGDAPRADAQVELFDKAPDGSVEVTLHRTDGDGIVTLPVAPGHSYLVDAVILRSPLGDLAAERGAAWESLWASLTFAVPE</sequence>
<dbReference type="STRING" id="314256.OG2516_02149"/>
<comment type="caution">
    <text evidence="2">The sequence shown here is derived from an EMBL/GenBank/DDBJ whole genome shotgun (WGS) entry which is preliminary data.</text>
</comment>
<keyword evidence="3" id="KW-1185">Reference proteome</keyword>
<dbReference type="HOGENOM" id="CLU_086920_0_0_5"/>
<dbReference type="InterPro" id="IPR019613">
    <property type="entry name" value="DUF4198"/>
</dbReference>
<dbReference type="OrthoDB" id="581894at2"/>
<dbReference type="RefSeq" id="WP_007253960.1">
    <property type="nucleotide sequence ID" value="NZ_CH724107.1"/>
</dbReference>